<dbReference type="EMBL" id="NBSK02000005">
    <property type="protein sequence ID" value="KAJ0206623.1"/>
    <property type="molecule type" value="Genomic_DNA"/>
</dbReference>
<gene>
    <name evidence="1" type="ORF">LSAT_V11C500265020</name>
</gene>
<evidence type="ECO:0000313" key="1">
    <source>
        <dbReference type="EMBL" id="KAJ0206623.1"/>
    </source>
</evidence>
<sequence length="114" mass="13597">MVNESHDASCKKNNWHYYIYPRCLLQKNQTKVNDFFDILSWLLNIIGSSNKRRDNLRKNKLNIKNIYSSICEVLEDLGKDNRDRDCKAEAIRILRLLKSFDFVFCLHLMVDILE</sequence>
<comment type="caution">
    <text evidence="1">The sequence shown here is derived from an EMBL/GenBank/DDBJ whole genome shotgun (WGS) entry which is preliminary data.</text>
</comment>
<dbReference type="PANTHER" id="PTHR11697:SF230">
    <property type="entry name" value="ZINC FINGER, MYM DOMAIN CONTAINING 1"/>
    <property type="match status" value="1"/>
</dbReference>
<reference evidence="1 2" key="1">
    <citation type="journal article" date="2017" name="Nat. Commun.">
        <title>Genome assembly with in vitro proximity ligation data and whole-genome triplication in lettuce.</title>
        <authorList>
            <person name="Reyes-Chin-Wo S."/>
            <person name="Wang Z."/>
            <person name="Yang X."/>
            <person name="Kozik A."/>
            <person name="Arikit S."/>
            <person name="Song C."/>
            <person name="Xia L."/>
            <person name="Froenicke L."/>
            <person name="Lavelle D.O."/>
            <person name="Truco M.J."/>
            <person name="Xia R."/>
            <person name="Zhu S."/>
            <person name="Xu C."/>
            <person name="Xu H."/>
            <person name="Xu X."/>
            <person name="Cox K."/>
            <person name="Korf I."/>
            <person name="Meyers B.C."/>
            <person name="Michelmore R.W."/>
        </authorList>
    </citation>
    <scope>NUCLEOTIDE SEQUENCE [LARGE SCALE GENOMIC DNA]</scope>
    <source>
        <strain evidence="2">cv. Salinas</strain>
        <tissue evidence="1">Seedlings</tissue>
    </source>
</reference>
<accession>A0A9R1VIE8</accession>
<dbReference type="PANTHER" id="PTHR11697">
    <property type="entry name" value="GENERAL TRANSCRIPTION FACTOR 2-RELATED ZINC FINGER PROTEIN"/>
    <property type="match status" value="1"/>
</dbReference>
<dbReference type="AlphaFoldDB" id="A0A9R1VIE8"/>
<organism evidence="1 2">
    <name type="scientific">Lactuca sativa</name>
    <name type="common">Garden lettuce</name>
    <dbReference type="NCBI Taxonomy" id="4236"/>
    <lineage>
        <taxon>Eukaryota</taxon>
        <taxon>Viridiplantae</taxon>
        <taxon>Streptophyta</taxon>
        <taxon>Embryophyta</taxon>
        <taxon>Tracheophyta</taxon>
        <taxon>Spermatophyta</taxon>
        <taxon>Magnoliopsida</taxon>
        <taxon>eudicotyledons</taxon>
        <taxon>Gunneridae</taxon>
        <taxon>Pentapetalae</taxon>
        <taxon>asterids</taxon>
        <taxon>campanulids</taxon>
        <taxon>Asterales</taxon>
        <taxon>Asteraceae</taxon>
        <taxon>Cichorioideae</taxon>
        <taxon>Cichorieae</taxon>
        <taxon>Lactucinae</taxon>
        <taxon>Lactuca</taxon>
    </lineage>
</organism>
<keyword evidence="2" id="KW-1185">Reference proteome</keyword>
<name>A0A9R1VIE8_LACSA</name>
<dbReference type="InterPro" id="IPR055298">
    <property type="entry name" value="AtLOH3-like"/>
</dbReference>
<protein>
    <submittedName>
        <fullName evidence="1">Uncharacterized protein</fullName>
    </submittedName>
</protein>
<evidence type="ECO:0000313" key="2">
    <source>
        <dbReference type="Proteomes" id="UP000235145"/>
    </source>
</evidence>
<proteinExistence type="predicted"/>
<dbReference type="Proteomes" id="UP000235145">
    <property type="component" value="Unassembled WGS sequence"/>
</dbReference>